<name>A0ABN4AJF8_EMTOG</name>
<keyword evidence="9" id="KW-1185">Reference proteome</keyword>
<dbReference type="EC" id="3.2.1.22" evidence="2 5"/>
<dbReference type="InterPro" id="IPR017853">
    <property type="entry name" value="GH"/>
</dbReference>
<dbReference type="InterPro" id="IPR038417">
    <property type="entry name" value="Alpga-gal_N_sf"/>
</dbReference>
<proteinExistence type="inferred from homology"/>
<dbReference type="CDD" id="cd14791">
    <property type="entry name" value="GH36"/>
    <property type="match status" value="1"/>
</dbReference>
<dbReference type="Pfam" id="PF16874">
    <property type="entry name" value="Glyco_hydro_36C"/>
    <property type="match status" value="1"/>
</dbReference>
<evidence type="ECO:0000256" key="4">
    <source>
        <dbReference type="ARBA" id="ARBA00023295"/>
    </source>
</evidence>
<dbReference type="Pfam" id="PF02065">
    <property type="entry name" value="Melibiase"/>
    <property type="match status" value="1"/>
</dbReference>
<reference evidence="8 9" key="1">
    <citation type="submission" date="2011-07" db="EMBL/GenBank/DDBJ databases">
        <title>The complete genome of chromosome of Emticicia oligotrophica DSM 17448.</title>
        <authorList>
            <consortium name="US DOE Joint Genome Institute (JGI-PGF)"/>
            <person name="Lucas S."/>
            <person name="Han J."/>
            <person name="Lapidus A."/>
            <person name="Bruce D."/>
            <person name="Goodwin L."/>
            <person name="Pitluck S."/>
            <person name="Peters L."/>
            <person name="Kyrpides N."/>
            <person name="Mavromatis K."/>
            <person name="Ivanova N."/>
            <person name="Ovchinnikova G."/>
            <person name="Teshima H."/>
            <person name="Detter J.C."/>
            <person name="Tapia R."/>
            <person name="Han C."/>
            <person name="Land M."/>
            <person name="Hauser L."/>
            <person name="Markowitz V."/>
            <person name="Cheng J.-F."/>
            <person name="Hugenholtz P."/>
            <person name="Woyke T."/>
            <person name="Wu D."/>
            <person name="Tindall B."/>
            <person name="Pomrenke H."/>
            <person name="Brambilla E."/>
            <person name="Klenk H.-P."/>
            <person name="Eisen J.A."/>
        </authorList>
    </citation>
    <scope>NUCLEOTIDE SEQUENCE [LARGE SCALE GENOMIC DNA]</scope>
    <source>
        <strain evidence="8 9">DSM 17448</strain>
    </source>
</reference>
<dbReference type="Gene3D" id="3.20.20.70">
    <property type="entry name" value="Aldolase class I"/>
    <property type="match status" value="1"/>
</dbReference>
<evidence type="ECO:0000256" key="3">
    <source>
        <dbReference type="ARBA" id="ARBA00022801"/>
    </source>
</evidence>
<evidence type="ECO:0000313" key="9">
    <source>
        <dbReference type="Proteomes" id="UP000002875"/>
    </source>
</evidence>
<dbReference type="InterPro" id="IPR002252">
    <property type="entry name" value="Glyco_hydro_36"/>
</dbReference>
<feature type="domain" description="Glycosyl hydrolase family 36 C-terminal" evidence="6">
    <location>
        <begin position="640"/>
        <end position="727"/>
    </location>
</feature>
<dbReference type="InterPro" id="IPR050985">
    <property type="entry name" value="Alpha-glycosidase_related"/>
</dbReference>
<dbReference type="GO" id="GO:0016787">
    <property type="term" value="F:hydrolase activity"/>
    <property type="evidence" value="ECO:0007669"/>
    <property type="project" value="UniProtKB-KW"/>
</dbReference>
<comment type="catalytic activity">
    <reaction evidence="1 5">
        <text>Hydrolysis of terminal, non-reducing alpha-D-galactose residues in alpha-D-galactosides, including galactose oligosaccharides, galactomannans and galactolipids.</text>
        <dbReference type="EC" id="3.2.1.22"/>
    </reaction>
</comment>
<dbReference type="InterPro" id="IPR013780">
    <property type="entry name" value="Glyco_hydro_b"/>
</dbReference>
<dbReference type="SUPFAM" id="SSF51445">
    <property type="entry name" value="(Trans)glycosidases"/>
    <property type="match status" value="1"/>
</dbReference>
<dbReference type="Pfam" id="PF16875">
    <property type="entry name" value="Glyco_hydro_36N"/>
    <property type="match status" value="1"/>
</dbReference>
<evidence type="ECO:0000256" key="2">
    <source>
        <dbReference type="ARBA" id="ARBA00012755"/>
    </source>
</evidence>
<feature type="domain" description="Glycosyl hydrolase family 36 N-terminal" evidence="7">
    <location>
        <begin position="44"/>
        <end position="278"/>
    </location>
</feature>
<sequence length="733" mass="84667">MKKTLYLILFWISFYPLLAQTPQSIIPIETNDNALVLHIDKDNRVGVIYFGKKISQNAEYETLAKSLKYKDDNAGIYNSIYTPSGTWSLVESALEILHADGNTSTELKFVSHNIEKIDANVTQTNIVLRDPVYETQVTLSFKSYSKENIIEQWSTIKNQEKNTITLKKYASANLYFIAKDYYLHHYHGSWAREMKPEDTKLTAGIKTLDSKLGTRANLYQPPTFMLSFDRQATEDEGKVLLGTLAWSGNFKIDFEKDSYRNLRLIAGINPHASAYSLAANQEFQTPSFIYTYSENGKGEASKNMHNWARKYRILDGQGSRLTLLNNWEATYFDFDENKLTGLFKGAKDLGVDMFLLDDGWFANKYPRNGDNAGLGDWQENKKKLPNGIGYLVKEATKAGVKFGIWVEPEMVNPKSELYEKHLDWVIREPNRPETYFRNQLPLDLSNPDVQDYVFGVLDNLFTKNPELAFIKWDCNAVTYNAHSMYLEKAKLPQSHLYVEYVRGLYKVLQRIRAKYPKVPMMLCSGGGGRVDYEALKYFTEFWVSDNTDPMERIFMQWEYSYYYPAIAQCNHITDWSNVGIKFRTDVAMMGKMGYDIVVSKLDEKELVFSQNALKNYNNLKEIIWHGDMYRLVNPFENQMASVQYVNEQKDHAVMFNYLVDNRYDLTSLLSTTKLKGLDAKKKYKIKEINIYPGTKSTINEEIIYSGDYLMTIGINPNLSNRRTSVVLEINEVK</sequence>
<evidence type="ECO:0000256" key="5">
    <source>
        <dbReference type="PIRNR" id="PIRNR005536"/>
    </source>
</evidence>
<gene>
    <name evidence="8" type="ordered locus">Emtol_1007</name>
</gene>
<dbReference type="PANTHER" id="PTHR43053">
    <property type="entry name" value="GLYCOSIDASE FAMILY 31"/>
    <property type="match status" value="1"/>
</dbReference>
<evidence type="ECO:0000256" key="1">
    <source>
        <dbReference type="ARBA" id="ARBA00001255"/>
    </source>
</evidence>
<dbReference type="InterPro" id="IPR031704">
    <property type="entry name" value="Glyco_hydro_36_N"/>
</dbReference>
<dbReference type="Gene3D" id="2.60.40.1180">
    <property type="entry name" value="Golgi alpha-mannosidase II"/>
    <property type="match status" value="1"/>
</dbReference>
<dbReference type="PROSITE" id="PS00512">
    <property type="entry name" value="ALPHA_GALACTOSIDASE"/>
    <property type="match status" value="1"/>
</dbReference>
<dbReference type="PANTHER" id="PTHR43053:SF3">
    <property type="entry name" value="ALPHA-GALACTOSIDASE C-RELATED"/>
    <property type="match status" value="1"/>
</dbReference>
<dbReference type="Gene3D" id="2.70.98.60">
    <property type="entry name" value="alpha-galactosidase from lactobacil brevis"/>
    <property type="match status" value="1"/>
</dbReference>
<protein>
    <recommendedName>
        <fullName evidence="2 5">Alpha-galactosidase</fullName>
        <ecNumber evidence="2 5">3.2.1.22</ecNumber>
    </recommendedName>
</protein>
<evidence type="ECO:0000259" key="6">
    <source>
        <dbReference type="Pfam" id="PF16874"/>
    </source>
</evidence>
<dbReference type="EMBL" id="CP002961">
    <property type="protein sequence ID" value="AFK02158.1"/>
    <property type="molecule type" value="Genomic_DNA"/>
</dbReference>
<dbReference type="InterPro" id="IPR013785">
    <property type="entry name" value="Aldolase_TIM"/>
</dbReference>
<dbReference type="PRINTS" id="PR00743">
    <property type="entry name" value="GLHYDRLASE36"/>
</dbReference>
<organism evidence="8 9">
    <name type="scientific">Emticicia oligotrophica (strain DSM 17448 / CIP 109782 / MTCC 6937 / GPTSA100-15)</name>
    <dbReference type="NCBI Taxonomy" id="929562"/>
    <lineage>
        <taxon>Bacteria</taxon>
        <taxon>Pseudomonadati</taxon>
        <taxon>Bacteroidota</taxon>
        <taxon>Cytophagia</taxon>
        <taxon>Cytophagales</taxon>
        <taxon>Leadbetterellaceae</taxon>
        <taxon>Emticicia</taxon>
    </lineage>
</organism>
<dbReference type="Proteomes" id="UP000002875">
    <property type="component" value="Chromosome"/>
</dbReference>
<evidence type="ECO:0000313" key="8">
    <source>
        <dbReference type="EMBL" id="AFK02158.1"/>
    </source>
</evidence>
<dbReference type="PIRSF" id="PIRSF005536">
    <property type="entry name" value="Agal"/>
    <property type="match status" value="1"/>
</dbReference>
<comment type="similarity">
    <text evidence="5">Belongs to the glycosyl hydrolase.</text>
</comment>
<dbReference type="InterPro" id="IPR000111">
    <property type="entry name" value="Glyco_hydro_27/36_CS"/>
</dbReference>
<evidence type="ECO:0000259" key="7">
    <source>
        <dbReference type="Pfam" id="PF16875"/>
    </source>
</evidence>
<keyword evidence="3 5" id="KW-0378">Hydrolase</keyword>
<keyword evidence="4 5" id="KW-0326">Glycosidase</keyword>
<dbReference type="RefSeq" id="WP_015027858.1">
    <property type="nucleotide sequence ID" value="NC_018748.1"/>
</dbReference>
<accession>A0ABN4AJF8</accession>
<dbReference type="InterPro" id="IPR031705">
    <property type="entry name" value="Glyco_hydro_36_C"/>
</dbReference>